<dbReference type="PANTHER" id="PTHR21085">
    <property type="entry name" value="CHORISMATE SYNTHASE"/>
    <property type="match status" value="1"/>
</dbReference>
<keyword evidence="10" id="KW-1185">Reference proteome</keyword>
<dbReference type="GO" id="GO:0010181">
    <property type="term" value="F:FMN binding"/>
    <property type="evidence" value="ECO:0007669"/>
    <property type="project" value="TreeGrafter"/>
</dbReference>
<feature type="binding site" evidence="7">
    <location>
        <begin position="128"/>
        <end position="130"/>
    </location>
    <ligand>
        <name>FMN</name>
        <dbReference type="ChEBI" id="CHEBI:58210"/>
    </ligand>
</feature>
<evidence type="ECO:0000256" key="3">
    <source>
        <dbReference type="ARBA" id="ARBA00013036"/>
    </source>
</evidence>
<dbReference type="PATRIC" id="fig|1121448.10.peg.2122"/>
<feature type="binding site" evidence="7">
    <location>
        <position position="328"/>
    </location>
    <ligand>
        <name>FMN</name>
        <dbReference type="ChEBI" id="CHEBI:58210"/>
    </ligand>
</feature>
<evidence type="ECO:0000313" key="9">
    <source>
        <dbReference type="EMBL" id="AGW13927.1"/>
    </source>
</evidence>
<evidence type="ECO:0000256" key="6">
    <source>
        <dbReference type="ARBA" id="ARBA00023239"/>
    </source>
</evidence>
<dbReference type="STRING" id="1121448.DGI_2168"/>
<feature type="binding site" evidence="7">
    <location>
        <position position="48"/>
    </location>
    <ligand>
        <name>NADP(+)</name>
        <dbReference type="ChEBI" id="CHEBI:58349"/>
    </ligand>
</feature>
<dbReference type="PROSITE" id="PS00788">
    <property type="entry name" value="CHORISMATE_SYNTHASE_2"/>
    <property type="match status" value="1"/>
</dbReference>
<evidence type="ECO:0000256" key="8">
    <source>
        <dbReference type="RuleBase" id="RU000605"/>
    </source>
</evidence>
<dbReference type="AlphaFoldDB" id="T2GDD0"/>
<evidence type="ECO:0000256" key="1">
    <source>
        <dbReference type="ARBA" id="ARBA00005044"/>
    </source>
</evidence>
<accession>T2GDD0</accession>
<evidence type="ECO:0000256" key="7">
    <source>
        <dbReference type="HAMAP-Rule" id="MF_00300"/>
    </source>
</evidence>
<dbReference type="HAMAP" id="MF_00300">
    <property type="entry name" value="Chorismate_synth"/>
    <property type="match status" value="1"/>
</dbReference>
<dbReference type="UniPathway" id="UPA00053">
    <property type="reaction ID" value="UER00090"/>
</dbReference>
<dbReference type="KEGG" id="dgg:DGI_2168"/>
<dbReference type="Proteomes" id="UP000016587">
    <property type="component" value="Chromosome"/>
</dbReference>
<dbReference type="GO" id="GO:0009423">
    <property type="term" value="P:chorismate biosynthetic process"/>
    <property type="evidence" value="ECO:0007669"/>
    <property type="project" value="UniProtKB-UniRule"/>
</dbReference>
<keyword evidence="6 7" id="KW-0456">Lyase</keyword>
<keyword evidence="4 7" id="KW-0028">Amino-acid biosynthesis</keyword>
<dbReference type="RefSeq" id="WP_021760859.1">
    <property type="nucleotide sequence ID" value="NC_022444.1"/>
</dbReference>
<name>T2GDD0_MEGG1</name>
<keyword evidence="5 7" id="KW-0057">Aromatic amino acid biosynthesis</keyword>
<dbReference type="Gene3D" id="3.60.150.10">
    <property type="entry name" value="Chorismate synthase AroC"/>
    <property type="match status" value="1"/>
</dbReference>
<protein>
    <recommendedName>
        <fullName evidence="3 7">Chorismate synthase</fullName>
        <shortName evidence="7">CS</shortName>
        <ecNumber evidence="3 7">4.2.3.5</ecNumber>
    </recommendedName>
    <alternativeName>
        <fullName evidence="7">5-enolpyruvylshikimate-3-phosphate phospholyase</fullName>
    </alternativeName>
</protein>
<dbReference type="GO" id="GO:0009073">
    <property type="term" value="P:aromatic amino acid family biosynthetic process"/>
    <property type="evidence" value="ECO:0007669"/>
    <property type="project" value="UniProtKB-KW"/>
</dbReference>
<reference evidence="10" key="2">
    <citation type="submission" date="2013-07" db="EMBL/GenBank/DDBJ databases">
        <authorList>
            <person name="Morais-Silva F.O."/>
            <person name="Rezende A.M."/>
            <person name="Pimentel C."/>
            <person name="Resende D.M."/>
            <person name="Santos C.I."/>
            <person name="Clemente C."/>
            <person name="de Oliveira L.M."/>
            <person name="da Silva S.M."/>
            <person name="Costa D.A."/>
            <person name="Varela-Raposo A."/>
            <person name="Horacio E.C.A."/>
            <person name="Matos M."/>
            <person name="Flores O."/>
            <person name="Ruiz J.C."/>
            <person name="Rodrigues-Pousada C."/>
        </authorList>
    </citation>
    <scope>NUCLEOTIDE SEQUENCE [LARGE SCALE GENOMIC DNA]</scope>
    <source>
        <strain evidence="10">ATCC 19364 / DSM 1382 / NCIMB 9332 / VKM B-1759</strain>
    </source>
</reference>
<dbReference type="NCBIfam" id="NF003793">
    <property type="entry name" value="PRK05382.1"/>
    <property type="match status" value="1"/>
</dbReference>
<dbReference type="EMBL" id="CP006585">
    <property type="protein sequence ID" value="AGW13927.1"/>
    <property type="molecule type" value="Genomic_DNA"/>
</dbReference>
<dbReference type="PROSITE" id="PS00787">
    <property type="entry name" value="CHORISMATE_SYNTHASE_1"/>
    <property type="match status" value="1"/>
</dbReference>
<evidence type="ECO:0000256" key="4">
    <source>
        <dbReference type="ARBA" id="ARBA00022605"/>
    </source>
</evidence>
<dbReference type="HOGENOM" id="CLU_034547_0_2_7"/>
<evidence type="ECO:0000313" key="10">
    <source>
        <dbReference type="Proteomes" id="UP000016587"/>
    </source>
</evidence>
<feature type="binding site" evidence="7">
    <location>
        <begin position="302"/>
        <end position="306"/>
    </location>
    <ligand>
        <name>FMN</name>
        <dbReference type="ChEBI" id="CHEBI:58210"/>
    </ligand>
</feature>
<keyword evidence="7" id="KW-0274">FAD</keyword>
<comment type="subunit">
    <text evidence="7">Homotetramer.</text>
</comment>
<evidence type="ECO:0000256" key="2">
    <source>
        <dbReference type="ARBA" id="ARBA00008014"/>
    </source>
</evidence>
<proteinExistence type="inferred from homology"/>
<feature type="binding site" evidence="7">
    <location>
        <position position="287"/>
    </location>
    <ligand>
        <name>FMN</name>
        <dbReference type="ChEBI" id="CHEBI:58210"/>
    </ligand>
</feature>
<keyword evidence="7" id="KW-0288">FMN</keyword>
<dbReference type="CDD" id="cd07304">
    <property type="entry name" value="Chorismate_synthase"/>
    <property type="match status" value="1"/>
</dbReference>
<dbReference type="Pfam" id="PF01264">
    <property type="entry name" value="Chorismate_synt"/>
    <property type="match status" value="1"/>
</dbReference>
<dbReference type="InterPro" id="IPR000453">
    <property type="entry name" value="Chorismate_synth"/>
</dbReference>
<dbReference type="eggNOG" id="COG0082">
    <property type="taxonomic scope" value="Bacteria"/>
</dbReference>
<dbReference type="EC" id="4.2.3.5" evidence="3 7"/>
<dbReference type="InterPro" id="IPR035904">
    <property type="entry name" value="Chorismate_synth_AroC_sf"/>
</dbReference>
<dbReference type="PANTHER" id="PTHR21085:SF0">
    <property type="entry name" value="CHORISMATE SYNTHASE"/>
    <property type="match status" value="1"/>
</dbReference>
<dbReference type="GO" id="GO:0004107">
    <property type="term" value="F:chorismate synthase activity"/>
    <property type="evidence" value="ECO:0007669"/>
    <property type="project" value="UniProtKB-UniRule"/>
</dbReference>
<dbReference type="InterPro" id="IPR020541">
    <property type="entry name" value="Chorismate_synthase_CS"/>
</dbReference>
<evidence type="ECO:0000256" key="5">
    <source>
        <dbReference type="ARBA" id="ARBA00023141"/>
    </source>
</evidence>
<comment type="function">
    <text evidence="7">Catalyzes the anti-1,4-elimination of the C-3 phosphate and the C-6 proR hydrogen from 5-enolpyruvylshikimate-3-phosphate (EPSP) to yield chorismate, which is the branch point compound that serves as the starting substrate for the three terminal pathways of aromatic amino acid biosynthesis. This reaction introduces a second double bond into the aromatic ring system.</text>
</comment>
<comment type="cofactor">
    <cofactor evidence="7 8">
        <name>FMNH2</name>
        <dbReference type="ChEBI" id="CHEBI:57618"/>
    </cofactor>
    <text evidence="7 8">Reduced FMN (FMNH(2)).</text>
</comment>
<keyword evidence="7" id="KW-0521">NADP</keyword>
<dbReference type="SUPFAM" id="SSF103263">
    <property type="entry name" value="Chorismate synthase, AroC"/>
    <property type="match status" value="1"/>
</dbReference>
<comment type="pathway">
    <text evidence="1 7 8">Metabolic intermediate biosynthesis; chorismate biosynthesis; chorismate from D-erythrose 4-phosphate and phosphoenolpyruvate: step 7/7.</text>
</comment>
<dbReference type="PIRSF" id="PIRSF001456">
    <property type="entry name" value="Chorismate_synth"/>
    <property type="match status" value="1"/>
</dbReference>
<sequence length="365" mass="37795">MSGDTFGRLFTLTTFGESHGPALGGVVSGCPAGIPITEAAIQQELDRRRPGAAQAGAASTARKEPDRVELLSGVFEGRTTGTAIGFCIRNTDQRSADYSAIKDVFRPGHGDLSYHAKYGARDYRGGGRSSGRETACRVAGGAIAQAFLATLGIMVTAYTVELGGIRAAVPGSLAALGNVWERPFFAPEDAVITAWQGRVAEIKARGDTLGGVVEVRAEPMPQGLGEPVFDKLDARIAAALMSIGAVKAVEIGAGCEAARMTGSQHNDPILPLPHRQEASNHAGGVLAGISDGRPLVARAWVKPIASHHQPQATIGTDGQATSITVGGRHDISAIPRIVPVCQAMAALALADFCCLQTRQAGAMGI</sequence>
<dbReference type="NCBIfam" id="TIGR00033">
    <property type="entry name" value="aroC"/>
    <property type="match status" value="1"/>
</dbReference>
<gene>
    <name evidence="7" type="primary">aroC</name>
    <name evidence="9" type="ORF">DGI_2168</name>
</gene>
<comment type="similarity">
    <text evidence="2 7 8">Belongs to the chorismate synthase family.</text>
</comment>
<comment type="catalytic activity">
    <reaction evidence="7 8">
        <text>5-O-(1-carboxyvinyl)-3-phosphoshikimate = chorismate + phosphate</text>
        <dbReference type="Rhea" id="RHEA:21020"/>
        <dbReference type="ChEBI" id="CHEBI:29748"/>
        <dbReference type="ChEBI" id="CHEBI:43474"/>
        <dbReference type="ChEBI" id="CHEBI:57701"/>
        <dbReference type="EC" id="4.2.3.5"/>
    </reaction>
</comment>
<organism evidence="9 10">
    <name type="scientific">Megalodesulfovibrio gigas (strain ATCC 19364 / DSM 1382 / NCIMB 9332 / VKM B-1759)</name>
    <name type="common">Desulfovibrio gigas</name>
    <dbReference type="NCBI Taxonomy" id="1121448"/>
    <lineage>
        <taxon>Bacteria</taxon>
        <taxon>Pseudomonadati</taxon>
        <taxon>Thermodesulfobacteriota</taxon>
        <taxon>Desulfovibrionia</taxon>
        <taxon>Desulfovibrionales</taxon>
        <taxon>Desulfovibrionaceae</taxon>
        <taxon>Megalodesulfovibrio</taxon>
    </lineage>
</organism>
<keyword evidence="7" id="KW-0285">Flavoprotein</keyword>
<comment type="caution">
    <text evidence="7">Lacks conserved residue(s) required for the propagation of feature annotation.</text>
</comment>
<dbReference type="GO" id="GO:0008652">
    <property type="term" value="P:amino acid biosynthetic process"/>
    <property type="evidence" value="ECO:0007669"/>
    <property type="project" value="UniProtKB-KW"/>
</dbReference>
<reference evidence="9 10" key="1">
    <citation type="journal article" date="2013" name="J. Bacteriol.">
        <title>Roles of HynAB and Ech, the only two hydrogenases found in the model sulfate reducer Desulfovibrio gigas.</title>
        <authorList>
            <person name="Morais-Silva F.O."/>
            <person name="Santos C.I."/>
            <person name="Rodrigues R."/>
            <person name="Pereira I.A."/>
            <person name="Rodrigues-Pousada C."/>
        </authorList>
    </citation>
    <scope>NUCLEOTIDE SEQUENCE [LARGE SCALE GENOMIC DNA]</scope>
    <source>
        <strain evidence="10">ATCC 19364 / DSM 1382 / NCIMB 9332 / VKM B-1759</strain>
    </source>
</reference>
<dbReference type="OrthoDB" id="9771806at2"/>
<dbReference type="GO" id="GO:0005829">
    <property type="term" value="C:cytosol"/>
    <property type="evidence" value="ECO:0007669"/>
    <property type="project" value="TreeGrafter"/>
</dbReference>